<dbReference type="EMBL" id="MUMY01000007">
    <property type="protein sequence ID" value="ONM48778.1"/>
    <property type="molecule type" value="Genomic_DNA"/>
</dbReference>
<proteinExistence type="predicted"/>
<sequence length="149" mass="15286">MRKSAFAAVGFAEFSGEIGVCAATGGPRAVHLLNELYYAELDPGTHGARGCRPAGSRSACCVQRCVRGVCAAVRGPPAAAAERAGPRDPGRAGRAPDGGDRACRRISSRVPTARAREEERAVEPGGSTGIPPCRGPAGVALHGGDPQRW</sequence>
<accession>A0A1W0B718</accession>
<reference evidence="2 3" key="1">
    <citation type="journal article" date="2016" name="Antonie Van Leeuwenhoek">
        <title>Nocardia donostiensis sp. nov., isolated from human respiratory specimens.</title>
        <authorList>
            <person name="Ercibengoa M."/>
            <person name="Bell M."/>
            <person name="Marimon J.M."/>
            <person name="Humrighouse B."/>
            <person name="Klenk H.P."/>
            <person name="Potter G."/>
            <person name="Perez-Trallero E."/>
        </authorList>
    </citation>
    <scope>NUCLEOTIDE SEQUENCE [LARGE SCALE GENOMIC DNA]</scope>
    <source>
        <strain evidence="2 3">X1655</strain>
    </source>
</reference>
<name>A0A1W0B718_9NOCA</name>
<keyword evidence="3" id="KW-1185">Reference proteome</keyword>
<evidence type="ECO:0000256" key="1">
    <source>
        <dbReference type="SAM" id="MobiDB-lite"/>
    </source>
</evidence>
<dbReference type="AlphaFoldDB" id="A0A1W0B718"/>
<evidence type="ECO:0000313" key="3">
    <source>
        <dbReference type="Proteomes" id="UP000188836"/>
    </source>
</evidence>
<gene>
    <name evidence="2" type="ORF">B0T46_09760</name>
</gene>
<protein>
    <submittedName>
        <fullName evidence="2">Uncharacterized protein</fullName>
    </submittedName>
</protein>
<evidence type="ECO:0000313" key="2">
    <source>
        <dbReference type="EMBL" id="ONM48778.1"/>
    </source>
</evidence>
<dbReference type="SUPFAM" id="SSF52518">
    <property type="entry name" value="Thiamin diphosphate-binding fold (THDP-binding)"/>
    <property type="match status" value="1"/>
</dbReference>
<dbReference type="GO" id="GO:0000287">
    <property type="term" value="F:magnesium ion binding"/>
    <property type="evidence" value="ECO:0007669"/>
    <property type="project" value="UniProtKB-ARBA"/>
</dbReference>
<feature type="region of interest" description="Disordered" evidence="1">
    <location>
        <begin position="75"/>
        <end position="149"/>
    </location>
</feature>
<dbReference type="Proteomes" id="UP000188836">
    <property type="component" value="Unassembled WGS sequence"/>
</dbReference>
<comment type="caution">
    <text evidence="2">The sequence shown here is derived from an EMBL/GenBank/DDBJ whole genome shotgun (WGS) entry which is preliminary data.</text>
</comment>
<dbReference type="STRING" id="1538463.B0T36_22200"/>
<organism evidence="2 3">
    <name type="scientific">Nocardia donostiensis</name>
    <dbReference type="NCBI Taxonomy" id="1538463"/>
    <lineage>
        <taxon>Bacteria</taxon>
        <taxon>Bacillati</taxon>
        <taxon>Actinomycetota</taxon>
        <taxon>Actinomycetes</taxon>
        <taxon>Mycobacteriales</taxon>
        <taxon>Nocardiaceae</taxon>
        <taxon>Nocardia</taxon>
    </lineage>
</organism>
<dbReference type="InterPro" id="IPR029061">
    <property type="entry name" value="THDP-binding"/>
</dbReference>